<dbReference type="AlphaFoldDB" id="A0A5B6WYR1"/>
<keyword evidence="2" id="KW-1185">Reference proteome</keyword>
<protein>
    <submittedName>
        <fullName evidence="1">Gag-asp_proteas domain-containing protein</fullName>
    </submittedName>
</protein>
<dbReference type="Proteomes" id="UP000325315">
    <property type="component" value="Unassembled WGS sequence"/>
</dbReference>
<comment type="caution">
    <text evidence="1">The sequence shown here is derived from an EMBL/GenBank/DDBJ whole genome shotgun (WGS) entry which is preliminary data.</text>
</comment>
<gene>
    <name evidence="1" type="ORF">EPI10_030925</name>
</gene>
<reference evidence="1" key="1">
    <citation type="submission" date="2019-08" db="EMBL/GenBank/DDBJ databases">
        <authorList>
            <person name="Liu F."/>
        </authorList>
    </citation>
    <scope>NUCLEOTIDE SEQUENCE [LARGE SCALE GENOMIC DNA]</scope>
    <source>
        <strain evidence="1">PA1801</strain>
        <tissue evidence="1">Leaf</tissue>
    </source>
</reference>
<sequence length="273" mass="31039">MFYNGLDAHARLGLDGATGGALMNRTYEDAYELIENMEDDIYQQLVGKLNYIEASNNALSIYGGDKPLFHYINNPTEDKLQERANLNDHTSIRTDVKQVQFECTNLVKTLTKLEDQMSQLISMMGDIKRQIGIGILINTEDDPRREGKEHVKAITLRSDLIEKVPKYTKYLKEIMLRSRKIKIGEQVNIDTSCSVLISRQVPPKLKDLGSFTIPIEIGDIHFTKALCDLGYRDSGYPFHQSSMSSVQPKGVLEDVLVKVRNFIIPSYFVILKF</sequence>
<evidence type="ECO:0000313" key="2">
    <source>
        <dbReference type="Proteomes" id="UP000325315"/>
    </source>
</evidence>
<organism evidence="1 2">
    <name type="scientific">Gossypium australe</name>
    <dbReference type="NCBI Taxonomy" id="47621"/>
    <lineage>
        <taxon>Eukaryota</taxon>
        <taxon>Viridiplantae</taxon>
        <taxon>Streptophyta</taxon>
        <taxon>Embryophyta</taxon>
        <taxon>Tracheophyta</taxon>
        <taxon>Spermatophyta</taxon>
        <taxon>Magnoliopsida</taxon>
        <taxon>eudicotyledons</taxon>
        <taxon>Gunneridae</taxon>
        <taxon>Pentapetalae</taxon>
        <taxon>rosids</taxon>
        <taxon>malvids</taxon>
        <taxon>Malvales</taxon>
        <taxon>Malvaceae</taxon>
        <taxon>Malvoideae</taxon>
        <taxon>Gossypium</taxon>
    </lineage>
</organism>
<dbReference type="EMBL" id="SMMG02000001">
    <property type="protein sequence ID" value="KAA3487069.1"/>
    <property type="molecule type" value="Genomic_DNA"/>
</dbReference>
<name>A0A5B6WYR1_9ROSI</name>
<dbReference type="PANTHER" id="PTHR33067">
    <property type="entry name" value="RNA-DIRECTED DNA POLYMERASE-RELATED"/>
    <property type="match status" value="1"/>
</dbReference>
<dbReference type="PANTHER" id="PTHR33067:SF31">
    <property type="entry name" value="RNA-DIRECTED DNA POLYMERASE"/>
    <property type="match status" value="1"/>
</dbReference>
<dbReference type="OrthoDB" id="851261at2759"/>
<accession>A0A5B6WYR1</accession>
<evidence type="ECO:0000313" key="1">
    <source>
        <dbReference type="EMBL" id="KAA3487069.1"/>
    </source>
</evidence>
<proteinExistence type="predicted"/>